<evidence type="ECO:0000256" key="6">
    <source>
        <dbReference type="SAM" id="MobiDB-lite"/>
    </source>
</evidence>
<feature type="compositionally biased region" description="Low complexity" evidence="6">
    <location>
        <begin position="414"/>
        <end position="428"/>
    </location>
</feature>
<sequence>MLTLAATIAPLILAQLSLVRFVQCQNVEDNVNNPAILPYLTQVVYGRLSNLTSVILSSEVSNRSSFCIQNPEADWNRAFNYSNNLDFLTACIKRTQGETDAMMGCGEIKVYMGRDQCLDRGSIRGAMELALEILRSDCVQQQRLSFTSVGHVVLAQTRGLTSKTLGSYLLEISTVSLAVRVFSVLMNDSRGGLLGNKCTMRNFFLKSCPLGSYCPLATLNKATGVCEPYTYQLPPGHPNHTCGGANIWADFASTSEVFCSAGSYCPTTTQKIPCSNGHYCRTGSTSEKRCFKLASCDPNTANQNIHAYGIMLIAALCTLLLIIYNCSDQVISTRERRHAKSREAAARSVREKTEARERWKAAKEAAKKHASGLQAQFSRTFSRKKIVTHSEQLKILNPARSERDDDLYPPMLPSSSGTYQQSSTTSKTKNTEPNDLMKMMHAIEDDPDISEDFSLEIEDRNTKKKMPKEKQIHTHSQIFKYAYAQIEKEKAREQQNKNLTFSGVISLATNNEIRKRPVIEVSFRDLTLTLKGKKKHLLRCVTGKIMPGHITAVMGPSGAGKTTFLSALAGKAVGCTLTGSIFINGKTDSIHSYKRIIGFVPQDDVVHGNLTVEENLWFSARCSPNVIAVLDAESKGNIKLYITSMGW</sequence>
<dbReference type="EMBL" id="CAUOFW020001184">
    <property type="protein sequence ID" value="CAK9141971.1"/>
    <property type="molecule type" value="Genomic_DNA"/>
</dbReference>
<feature type="compositionally biased region" description="Basic and acidic residues" evidence="6">
    <location>
        <begin position="341"/>
        <end position="356"/>
    </location>
</feature>
<name>A0ABC8RCH1_9AQUA</name>
<reference evidence="9 10" key="1">
    <citation type="submission" date="2024-02" db="EMBL/GenBank/DDBJ databases">
        <authorList>
            <person name="Vignale AGUSTIN F."/>
            <person name="Sosa J E."/>
            <person name="Modenutti C."/>
        </authorList>
    </citation>
    <scope>NUCLEOTIDE SEQUENCE [LARGE SCALE GENOMIC DNA]</scope>
</reference>
<organism evidence="9 10">
    <name type="scientific">Ilex paraguariensis</name>
    <name type="common">yerba mate</name>
    <dbReference type="NCBI Taxonomy" id="185542"/>
    <lineage>
        <taxon>Eukaryota</taxon>
        <taxon>Viridiplantae</taxon>
        <taxon>Streptophyta</taxon>
        <taxon>Embryophyta</taxon>
        <taxon>Tracheophyta</taxon>
        <taxon>Spermatophyta</taxon>
        <taxon>Magnoliopsida</taxon>
        <taxon>eudicotyledons</taxon>
        <taxon>Gunneridae</taxon>
        <taxon>Pentapetalae</taxon>
        <taxon>asterids</taxon>
        <taxon>campanulids</taxon>
        <taxon>Aquifoliales</taxon>
        <taxon>Aquifoliaceae</taxon>
        <taxon>Ilex</taxon>
    </lineage>
</organism>
<accession>A0ABC8RCH1</accession>
<dbReference type="PANTHER" id="PTHR48041:SF142">
    <property type="entry name" value="P-LOOP CONTAINING NUCLEOSIDE TRIPHOSPHATE HYDROLASES SUPERFAMILY PROTEIN-RELATED"/>
    <property type="match status" value="1"/>
</dbReference>
<feature type="region of interest" description="Disordered" evidence="6">
    <location>
        <begin position="394"/>
        <end position="434"/>
    </location>
</feature>
<evidence type="ECO:0000259" key="8">
    <source>
        <dbReference type="Pfam" id="PF00005"/>
    </source>
</evidence>
<keyword evidence="4" id="KW-1133">Transmembrane helix</keyword>
<evidence type="ECO:0000256" key="7">
    <source>
        <dbReference type="SAM" id="SignalP"/>
    </source>
</evidence>
<dbReference type="Gene3D" id="3.40.50.300">
    <property type="entry name" value="P-loop containing nucleotide triphosphate hydrolases"/>
    <property type="match status" value="1"/>
</dbReference>
<feature type="region of interest" description="Disordered" evidence="6">
    <location>
        <begin position="335"/>
        <end position="356"/>
    </location>
</feature>
<keyword evidence="2" id="KW-0813">Transport</keyword>
<feature type="chain" id="PRO_5044797699" description="ABC transporter domain-containing protein" evidence="7">
    <location>
        <begin position="25"/>
        <end position="647"/>
    </location>
</feature>
<dbReference type="AlphaFoldDB" id="A0ABC8RCH1"/>
<dbReference type="SUPFAM" id="SSF52540">
    <property type="entry name" value="P-loop containing nucleoside triphosphate hydrolases"/>
    <property type="match status" value="1"/>
</dbReference>
<keyword evidence="3" id="KW-0812">Transmembrane</keyword>
<dbReference type="InterPro" id="IPR027417">
    <property type="entry name" value="P-loop_NTPase"/>
</dbReference>
<dbReference type="Pfam" id="PF00005">
    <property type="entry name" value="ABC_tran"/>
    <property type="match status" value="1"/>
</dbReference>
<evidence type="ECO:0000313" key="9">
    <source>
        <dbReference type="EMBL" id="CAK9141971.1"/>
    </source>
</evidence>
<feature type="signal peptide" evidence="7">
    <location>
        <begin position="1"/>
        <end position="24"/>
    </location>
</feature>
<evidence type="ECO:0000256" key="5">
    <source>
        <dbReference type="ARBA" id="ARBA00023136"/>
    </source>
</evidence>
<keyword evidence="10" id="KW-1185">Reference proteome</keyword>
<feature type="domain" description="ABC transporter" evidence="8">
    <location>
        <begin position="541"/>
        <end position="625"/>
    </location>
</feature>
<gene>
    <name evidence="9" type="ORF">ILEXP_LOCUS9602</name>
</gene>
<dbReference type="InterPro" id="IPR003439">
    <property type="entry name" value="ABC_transporter-like_ATP-bd"/>
</dbReference>
<dbReference type="PANTHER" id="PTHR48041">
    <property type="entry name" value="ABC TRANSPORTER G FAMILY MEMBER 28"/>
    <property type="match status" value="1"/>
</dbReference>
<keyword evidence="5" id="KW-0472">Membrane</keyword>
<dbReference type="GO" id="GO:0016020">
    <property type="term" value="C:membrane"/>
    <property type="evidence" value="ECO:0007669"/>
    <property type="project" value="UniProtKB-SubCell"/>
</dbReference>
<evidence type="ECO:0000313" key="10">
    <source>
        <dbReference type="Proteomes" id="UP001642360"/>
    </source>
</evidence>
<evidence type="ECO:0000256" key="2">
    <source>
        <dbReference type="ARBA" id="ARBA00022448"/>
    </source>
</evidence>
<comment type="caution">
    <text evidence="9">The sequence shown here is derived from an EMBL/GenBank/DDBJ whole genome shotgun (WGS) entry which is preliminary data.</text>
</comment>
<dbReference type="InterPro" id="IPR050352">
    <property type="entry name" value="ABCG_transporters"/>
</dbReference>
<evidence type="ECO:0000256" key="4">
    <source>
        <dbReference type="ARBA" id="ARBA00022989"/>
    </source>
</evidence>
<dbReference type="Proteomes" id="UP001642360">
    <property type="component" value="Unassembled WGS sequence"/>
</dbReference>
<evidence type="ECO:0000256" key="1">
    <source>
        <dbReference type="ARBA" id="ARBA00004141"/>
    </source>
</evidence>
<evidence type="ECO:0000256" key="3">
    <source>
        <dbReference type="ARBA" id="ARBA00022692"/>
    </source>
</evidence>
<protein>
    <recommendedName>
        <fullName evidence="8">ABC transporter domain-containing protein</fullName>
    </recommendedName>
</protein>
<keyword evidence="7" id="KW-0732">Signal</keyword>
<comment type="subcellular location">
    <subcellularLocation>
        <location evidence="1">Membrane</location>
        <topology evidence="1">Multi-pass membrane protein</topology>
    </subcellularLocation>
</comment>
<proteinExistence type="predicted"/>